<name>A0ABV8CRM0_9GAMM</name>
<dbReference type="NCBIfam" id="TIGR00229">
    <property type="entry name" value="sensory_box"/>
    <property type="match status" value="1"/>
</dbReference>
<dbReference type="InterPro" id="IPR052155">
    <property type="entry name" value="Biofilm_reg_signaling"/>
</dbReference>
<dbReference type="InterPro" id="IPR029787">
    <property type="entry name" value="Nucleotide_cyclase"/>
</dbReference>
<dbReference type="PANTHER" id="PTHR44757:SF2">
    <property type="entry name" value="BIOFILM ARCHITECTURE MAINTENANCE PROTEIN MBAA"/>
    <property type="match status" value="1"/>
</dbReference>
<dbReference type="PROSITE" id="PS50113">
    <property type="entry name" value="PAC"/>
    <property type="match status" value="1"/>
</dbReference>
<dbReference type="NCBIfam" id="TIGR00254">
    <property type="entry name" value="GGDEF"/>
    <property type="match status" value="1"/>
</dbReference>
<reference evidence="7" key="1">
    <citation type="journal article" date="2019" name="Int. J. Syst. Evol. Microbiol.">
        <title>The Global Catalogue of Microorganisms (GCM) 10K type strain sequencing project: providing services to taxonomists for standard genome sequencing and annotation.</title>
        <authorList>
            <consortium name="The Broad Institute Genomics Platform"/>
            <consortium name="The Broad Institute Genome Sequencing Center for Infectious Disease"/>
            <person name="Wu L."/>
            <person name="Ma J."/>
        </authorList>
    </citation>
    <scope>NUCLEOTIDE SEQUENCE [LARGE SCALE GENOMIC DNA]</scope>
    <source>
        <strain evidence="7">CCUG 54939</strain>
    </source>
</reference>
<dbReference type="InterPro" id="IPR000160">
    <property type="entry name" value="GGDEF_dom"/>
</dbReference>
<keyword evidence="1" id="KW-0812">Transmembrane</keyword>
<organism evidence="6 7">
    <name type="scientific">Pseudaeromonas sharmana</name>
    <dbReference type="NCBI Taxonomy" id="328412"/>
    <lineage>
        <taxon>Bacteria</taxon>
        <taxon>Pseudomonadati</taxon>
        <taxon>Pseudomonadota</taxon>
        <taxon>Gammaproteobacteria</taxon>
        <taxon>Aeromonadales</taxon>
        <taxon>Aeromonadaceae</taxon>
        <taxon>Pseudaeromonas</taxon>
    </lineage>
</organism>
<dbReference type="SMART" id="SM00052">
    <property type="entry name" value="EAL"/>
    <property type="match status" value="1"/>
</dbReference>
<dbReference type="CDD" id="cd00130">
    <property type="entry name" value="PAS"/>
    <property type="match status" value="1"/>
</dbReference>
<evidence type="ECO:0000259" key="5">
    <source>
        <dbReference type="PROSITE" id="PS50887"/>
    </source>
</evidence>
<feature type="domain" description="EAL" evidence="4">
    <location>
        <begin position="339"/>
        <end position="593"/>
    </location>
</feature>
<evidence type="ECO:0000313" key="7">
    <source>
        <dbReference type="Proteomes" id="UP001595692"/>
    </source>
</evidence>
<evidence type="ECO:0000259" key="3">
    <source>
        <dbReference type="PROSITE" id="PS50113"/>
    </source>
</evidence>
<dbReference type="PANTHER" id="PTHR44757">
    <property type="entry name" value="DIGUANYLATE CYCLASE DGCP"/>
    <property type="match status" value="1"/>
</dbReference>
<dbReference type="SUPFAM" id="SSF55785">
    <property type="entry name" value="PYP-like sensor domain (PAS domain)"/>
    <property type="match status" value="1"/>
</dbReference>
<dbReference type="InterPro" id="IPR001633">
    <property type="entry name" value="EAL_dom"/>
</dbReference>
<dbReference type="SUPFAM" id="SSF141868">
    <property type="entry name" value="EAL domain-like"/>
    <property type="match status" value="1"/>
</dbReference>
<dbReference type="Pfam" id="PF00990">
    <property type="entry name" value="GGDEF"/>
    <property type="match status" value="1"/>
</dbReference>
<dbReference type="PROSITE" id="PS50887">
    <property type="entry name" value="GGDEF"/>
    <property type="match status" value="1"/>
</dbReference>
<gene>
    <name evidence="6" type="ORF">ACFOSS_15005</name>
</gene>
<dbReference type="SMART" id="SM00091">
    <property type="entry name" value="PAS"/>
    <property type="match status" value="1"/>
</dbReference>
<dbReference type="CDD" id="cd01949">
    <property type="entry name" value="GGDEF"/>
    <property type="match status" value="1"/>
</dbReference>
<feature type="domain" description="PAS" evidence="2">
    <location>
        <begin position="40"/>
        <end position="110"/>
    </location>
</feature>
<dbReference type="InterPro" id="IPR043128">
    <property type="entry name" value="Rev_trsase/Diguanyl_cyclase"/>
</dbReference>
<dbReference type="PROSITE" id="PS50112">
    <property type="entry name" value="PAS"/>
    <property type="match status" value="1"/>
</dbReference>
<comment type="caution">
    <text evidence="6">The sequence shown here is derived from an EMBL/GenBank/DDBJ whole genome shotgun (WGS) entry which is preliminary data.</text>
</comment>
<dbReference type="PROSITE" id="PS50883">
    <property type="entry name" value="EAL"/>
    <property type="match status" value="1"/>
</dbReference>
<evidence type="ECO:0000313" key="6">
    <source>
        <dbReference type="EMBL" id="MFC3914756.1"/>
    </source>
</evidence>
<feature type="domain" description="PAC" evidence="3">
    <location>
        <begin position="113"/>
        <end position="165"/>
    </location>
</feature>
<dbReference type="CDD" id="cd01948">
    <property type="entry name" value="EAL"/>
    <property type="match status" value="1"/>
</dbReference>
<proteinExistence type="predicted"/>
<dbReference type="InterPro" id="IPR000014">
    <property type="entry name" value="PAS"/>
</dbReference>
<dbReference type="InterPro" id="IPR035919">
    <property type="entry name" value="EAL_sf"/>
</dbReference>
<dbReference type="Gene3D" id="3.30.450.20">
    <property type="entry name" value="PAS domain"/>
    <property type="match status" value="1"/>
</dbReference>
<dbReference type="Gene3D" id="3.30.70.270">
    <property type="match status" value="1"/>
</dbReference>
<evidence type="ECO:0000259" key="2">
    <source>
        <dbReference type="PROSITE" id="PS50112"/>
    </source>
</evidence>
<dbReference type="Gene3D" id="3.20.20.450">
    <property type="entry name" value="EAL domain"/>
    <property type="match status" value="1"/>
</dbReference>
<keyword evidence="1" id="KW-1133">Transmembrane helix</keyword>
<accession>A0ABV8CRM0</accession>
<dbReference type="EMBL" id="JBHSAF010000015">
    <property type="protein sequence ID" value="MFC3914756.1"/>
    <property type="molecule type" value="Genomic_DNA"/>
</dbReference>
<dbReference type="SMART" id="SM00267">
    <property type="entry name" value="GGDEF"/>
    <property type="match status" value="1"/>
</dbReference>
<dbReference type="Pfam" id="PF00563">
    <property type="entry name" value="EAL"/>
    <property type="match status" value="1"/>
</dbReference>
<dbReference type="Pfam" id="PF08448">
    <property type="entry name" value="PAS_4"/>
    <property type="match status" value="1"/>
</dbReference>
<dbReference type="SUPFAM" id="SSF55073">
    <property type="entry name" value="Nucleotide cyclase"/>
    <property type="match status" value="1"/>
</dbReference>
<keyword evidence="1" id="KW-0472">Membrane</keyword>
<feature type="domain" description="GGDEF" evidence="5">
    <location>
        <begin position="197"/>
        <end position="330"/>
    </location>
</feature>
<keyword evidence="7" id="KW-1185">Reference proteome</keyword>
<feature type="transmembrane region" description="Helical" evidence="1">
    <location>
        <begin position="12"/>
        <end position="31"/>
    </location>
</feature>
<evidence type="ECO:0000259" key="4">
    <source>
        <dbReference type="PROSITE" id="PS50883"/>
    </source>
</evidence>
<dbReference type="Proteomes" id="UP001595692">
    <property type="component" value="Unassembled WGS sequence"/>
</dbReference>
<dbReference type="InterPro" id="IPR013656">
    <property type="entry name" value="PAS_4"/>
</dbReference>
<dbReference type="InterPro" id="IPR035965">
    <property type="entry name" value="PAS-like_dom_sf"/>
</dbReference>
<sequence>MMYQGWASLQLWGLLASGIIIMLLVLLAWLWRRVRHVEQTSRYMQTLMDSLPDLLWVKDEQSRFLFVNARFNKIFGRAPKSLIGLTDYDLTDAVQAEAYVQDDRQVLRSGESLQREELICGEQGNKVWAETIKMPVFDERDRLVGTAGIARDITARKQAELLLREMAHQDYLTRLPNRPALAGRIEQILLRARSEACCVALFFFDLDNFKDLNDSRGHSTGDGLLRQIAERLQGVLGPYDAIGRFGGDEFVVVLGNQSSRLAAVRAGQQLRALFEVPFELDGVEYAISSSIGMSCFPDDGDDYETLVRNADMAMYHAKAQGKHRITEYNPQMGEENLRRISMEQQLRDALRRQELSLHYQPKLSVCRHEVVGMEVLLRWHNPVLGTVSPAQFIPVAEQSRLILEIGEWVLEEAMQQNLAWQRQGLPLLPMAVNISALQVHQHDFVPRLISRMTRLGYPGSRLELELTEGVVMEGAIPVRRYFEQLRQLGVRISIDDFGTGYSNLGYLSRFPLDTLKIDRSFVSDIDAQPDKQQIVRAIVQLARSLSVSVVAEGVENQQELACVEALGVDELQGYLFSRPLPAELFSHYLGATRGVA</sequence>
<protein>
    <submittedName>
        <fullName evidence="6">Bifunctional diguanylate cyclase/phosphodiesterase</fullName>
    </submittedName>
</protein>
<evidence type="ECO:0000256" key="1">
    <source>
        <dbReference type="SAM" id="Phobius"/>
    </source>
</evidence>
<dbReference type="InterPro" id="IPR000700">
    <property type="entry name" value="PAS-assoc_C"/>
</dbReference>